<evidence type="ECO:0000256" key="11">
    <source>
        <dbReference type="ARBA" id="ARBA00023170"/>
    </source>
</evidence>
<evidence type="ECO:0000313" key="14">
    <source>
        <dbReference type="EMBL" id="RAU20052.1"/>
    </source>
</evidence>
<dbReference type="SMART" id="SM00387">
    <property type="entry name" value="HATPase_c"/>
    <property type="match status" value="1"/>
</dbReference>
<dbReference type="SUPFAM" id="SSF55874">
    <property type="entry name" value="ATPase domain of HSP90 chaperone/DNA topoisomerase II/histidine kinase"/>
    <property type="match status" value="1"/>
</dbReference>
<dbReference type="InterPro" id="IPR013515">
    <property type="entry name" value="Phytochrome_cen-reg"/>
</dbReference>
<dbReference type="Pfam" id="PF00512">
    <property type="entry name" value="HisKA"/>
    <property type="match status" value="1"/>
</dbReference>
<dbReference type="PRINTS" id="PR00344">
    <property type="entry name" value="BCTRLSENSOR"/>
</dbReference>
<proteinExistence type="inferred from homology"/>
<keyword evidence="6" id="KW-0716">Sensory transduction</keyword>
<evidence type="ECO:0000256" key="8">
    <source>
        <dbReference type="ARBA" id="ARBA00022777"/>
    </source>
</evidence>
<keyword evidence="10" id="KW-0902">Two-component regulatory system</keyword>
<dbReference type="EC" id="2.7.13.3" evidence="3"/>
<evidence type="ECO:0000256" key="5">
    <source>
        <dbReference type="ARBA" id="ARBA00022553"/>
    </source>
</evidence>
<keyword evidence="8" id="KW-0418">Kinase</keyword>
<evidence type="ECO:0000256" key="7">
    <source>
        <dbReference type="ARBA" id="ARBA00022679"/>
    </source>
</evidence>
<dbReference type="Pfam" id="PF08446">
    <property type="entry name" value="PAS_2"/>
    <property type="match status" value="1"/>
</dbReference>
<dbReference type="PROSITE" id="PS50046">
    <property type="entry name" value="PHYTOCHROME_2"/>
    <property type="match status" value="1"/>
</dbReference>
<reference evidence="14 15" key="1">
    <citation type="submission" date="2017-11" db="EMBL/GenBank/DDBJ databases">
        <title>Draft genome sequence of magnetotactic bacterium Magnetospirillum kuznetsovii LBB-42.</title>
        <authorList>
            <person name="Grouzdev D.S."/>
            <person name="Rysina M.S."/>
            <person name="Baslerov R.V."/>
            <person name="Koziaeva V."/>
        </authorList>
    </citation>
    <scope>NUCLEOTIDE SEQUENCE [LARGE SCALE GENOMIC DNA]</scope>
    <source>
        <strain evidence="14 15">LBB-42</strain>
    </source>
</reference>
<dbReference type="PANTHER" id="PTHR43711:SF26">
    <property type="entry name" value="SENSOR HISTIDINE KINASE RCSC"/>
    <property type="match status" value="1"/>
</dbReference>
<dbReference type="GO" id="GO:0009584">
    <property type="term" value="P:detection of visible light"/>
    <property type="evidence" value="ECO:0007669"/>
    <property type="project" value="InterPro"/>
</dbReference>
<keyword evidence="15" id="KW-1185">Reference proteome</keyword>
<comment type="catalytic activity">
    <reaction evidence="1">
        <text>ATP + protein L-histidine = ADP + protein N-phospho-L-histidine.</text>
        <dbReference type="EC" id="2.7.13.3"/>
    </reaction>
</comment>
<keyword evidence="7" id="KW-0808">Transferase</keyword>
<dbReference type="GO" id="GO:0006355">
    <property type="term" value="P:regulation of DNA-templated transcription"/>
    <property type="evidence" value="ECO:0007669"/>
    <property type="project" value="InterPro"/>
</dbReference>
<dbReference type="InterPro" id="IPR013654">
    <property type="entry name" value="PAS_2"/>
</dbReference>
<dbReference type="InterPro" id="IPR036890">
    <property type="entry name" value="HATPase_C_sf"/>
</dbReference>
<dbReference type="Pfam" id="PF02518">
    <property type="entry name" value="HATPase_c"/>
    <property type="match status" value="1"/>
</dbReference>
<dbReference type="SMART" id="SM00065">
    <property type="entry name" value="GAF"/>
    <property type="match status" value="1"/>
</dbReference>
<dbReference type="PANTHER" id="PTHR43711">
    <property type="entry name" value="TWO-COMPONENT HISTIDINE KINASE"/>
    <property type="match status" value="1"/>
</dbReference>
<dbReference type="Gene3D" id="3.30.450.40">
    <property type="match status" value="1"/>
</dbReference>
<comment type="caution">
    <text evidence="14">The sequence shown here is derived from an EMBL/GenBank/DDBJ whole genome shotgun (WGS) entry which is preliminary data.</text>
</comment>
<evidence type="ECO:0000256" key="9">
    <source>
        <dbReference type="ARBA" id="ARBA00022991"/>
    </source>
</evidence>
<evidence type="ECO:0000259" key="13">
    <source>
        <dbReference type="PROSITE" id="PS50109"/>
    </source>
</evidence>
<dbReference type="Proteomes" id="UP000251075">
    <property type="component" value="Unassembled WGS sequence"/>
</dbReference>
<dbReference type="InterPro" id="IPR035965">
    <property type="entry name" value="PAS-like_dom_sf"/>
</dbReference>
<evidence type="ECO:0000256" key="3">
    <source>
        <dbReference type="ARBA" id="ARBA00012438"/>
    </source>
</evidence>
<keyword evidence="9" id="KW-0157">Chromophore</keyword>
<sequence length="772" mass="85224">MGELGLRNFPGDVTAFQHGDTPCEREAIHAPGAIQGHATLLCVDPDTLAVLGMTENVGAILPHAALTRHRPRLNHFLTPQICDLVVAALKDGRLNRQGLTLKLAMDLVPPHGGEVFIHHHHDVIFCEIEARDTPDLPPTEPIDTLQDILVQIRDSASFNQLVSVVADSVRKFTGMERVLVYRFDRDGHGEVIGESLASGFEESFLGFHFPADDIPPQARALYAISPLRYTPERDYTPVLISPATNPKTGQPFDLSLCRCRSVSPIHAIYQKNLGVDGSMSISVIDDGHLWGLIVCHHRQPCRVSMSARRRVLSVANAFSMRLHATETTEEKEARALHVSLHARLLEQIAGADDFVAPLVDGNVKLTDIFFASSGAAVVYDEGAGRPKEVRTVGLAPSADAVVRLAEYCRQHLDQGVYACDCISRKLPEFERFTAEASGVLGISVGDQAQHMILWFRPEIVKTTVWGGATPSAVADHKQQGNYFPRQSFERWVVERRGYSRPWTHWKIDIARSLRTALNDVILRQLRTIRSLNERLTESDKAKSRFLAHMSHELRTPLNAILGFSEAIMFGIYGSISDNQRESTGHIHTAAQHLLSMINDILDLSKVEAGRMELSRVELDLDKTIREAVQLMGSLIQESGITLEFKRPESLTVLHTDRRALIQMVMNLVSNAVKFTPSGGRITIELVEELAGGVTLAVSDTGQGIPAHLLQHVLEPFRQADQNMALARKGTGLGLPLVKSLMEVQGGTLSLSSELEIGTTVRLHFPREASARE</sequence>
<dbReference type="SUPFAM" id="SSF47384">
    <property type="entry name" value="Homodimeric domain of signal transducing histidine kinase"/>
    <property type="match status" value="1"/>
</dbReference>
<evidence type="ECO:0000256" key="4">
    <source>
        <dbReference type="ARBA" id="ARBA00022543"/>
    </source>
</evidence>
<protein>
    <recommendedName>
        <fullName evidence="3">histidine kinase</fullName>
        <ecNumber evidence="3">2.7.13.3</ecNumber>
    </recommendedName>
</protein>
<dbReference type="InterPro" id="IPR016132">
    <property type="entry name" value="Phyto_chromo_attachment"/>
</dbReference>
<dbReference type="Gene3D" id="3.30.450.270">
    <property type="match status" value="1"/>
</dbReference>
<dbReference type="SUPFAM" id="SSF55781">
    <property type="entry name" value="GAF domain-like"/>
    <property type="match status" value="2"/>
</dbReference>
<dbReference type="SUPFAM" id="SSF55785">
    <property type="entry name" value="PYP-like sensor domain (PAS domain)"/>
    <property type="match status" value="1"/>
</dbReference>
<dbReference type="InterPro" id="IPR043150">
    <property type="entry name" value="Phytochrome_PHY_sf"/>
</dbReference>
<dbReference type="GO" id="GO:0000155">
    <property type="term" value="F:phosphorelay sensor kinase activity"/>
    <property type="evidence" value="ECO:0007669"/>
    <property type="project" value="InterPro"/>
</dbReference>
<comment type="similarity">
    <text evidence="2">In the N-terminal section; belongs to the phytochrome family.</text>
</comment>
<gene>
    <name evidence="14" type="ORF">CU669_20465</name>
</gene>
<evidence type="ECO:0000256" key="2">
    <source>
        <dbReference type="ARBA" id="ARBA00006402"/>
    </source>
</evidence>
<feature type="domain" description="Phytochrome chromophore attachment site" evidence="12">
    <location>
        <begin position="157"/>
        <end position="321"/>
    </location>
</feature>
<dbReference type="PROSITE" id="PS50109">
    <property type="entry name" value="HIS_KIN"/>
    <property type="match status" value="1"/>
</dbReference>
<dbReference type="InterPro" id="IPR005467">
    <property type="entry name" value="His_kinase_dom"/>
</dbReference>
<evidence type="ECO:0000256" key="10">
    <source>
        <dbReference type="ARBA" id="ARBA00023012"/>
    </source>
</evidence>
<dbReference type="InterPro" id="IPR050736">
    <property type="entry name" value="Sensor_HK_Regulatory"/>
</dbReference>
<dbReference type="InterPro" id="IPR036097">
    <property type="entry name" value="HisK_dim/P_sf"/>
</dbReference>
<evidence type="ECO:0000256" key="6">
    <source>
        <dbReference type="ARBA" id="ARBA00022606"/>
    </source>
</evidence>
<keyword evidence="5" id="KW-0597">Phosphoprotein</keyword>
<evidence type="ECO:0000256" key="1">
    <source>
        <dbReference type="ARBA" id="ARBA00000085"/>
    </source>
</evidence>
<keyword evidence="11" id="KW-0675">Receptor</keyword>
<accession>A0A364NSP4</accession>
<dbReference type="AlphaFoldDB" id="A0A364NSP4"/>
<dbReference type="Gene3D" id="1.10.287.130">
    <property type="match status" value="1"/>
</dbReference>
<dbReference type="InterPro" id="IPR029016">
    <property type="entry name" value="GAF-like_dom_sf"/>
</dbReference>
<evidence type="ECO:0000259" key="12">
    <source>
        <dbReference type="PROSITE" id="PS50046"/>
    </source>
</evidence>
<dbReference type="Pfam" id="PF01590">
    <property type="entry name" value="GAF"/>
    <property type="match status" value="1"/>
</dbReference>
<name>A0A364NSP4_9PROT</name>
<dbReference type="InterPro" id="IPR004358">
    <property type="entry name" value="Sig_transdc_His_kin-like_C"/>
</dbReference>
<dbReference type="Gene3D" id="3.30.450.20">
    <property type="entry name" value="PAS domain"/>
    <property type="match status" value="1"/>
</dbReference>
<dbReference type="InterPro" id="IPR003594">
    <property type="entry name" value="HATPase_dom"/>
</dbReference>
<dbReference type="InterPro" id="IPR003018">
    <property type="entry name" value="GAF"/>
</dbReference>
<evidence type="ECO:0000313" key="15">
    <source>
        <dbReference type="Proteomes" id="UP000251075"/>
    </source>
</evidence>
<dbReference type="Gene3D" id="3.30.565.10">
    <property type="entry name" value="Histidine kinase-like ATPase, C-terminal domain"/>
    <property type="match status" value="1"/>
</dbReference>
<dbReference type="SMART" id="SM00388">
    <property type="entry name" value="HisKA"/>
    <property type="match status" value="1"/>
</dbReference>
<feature type="domain" description="Histidine kinase" evidence="13">
    <location>
        <begin position="548"/>
        <end position="768"/>
    </location>
</feature>
<organism evidence="14 15">
    <name type="scientific">Paramagnetospirillum kuznetsovii</name>
    <dbReference type="NCBI Taxonomy" id="2053833"/>
    <lineage>
        <taxon>Bacteria</taxon>
        <taxon>Pseudomonadati</taxon>
        <taxon>Pseudomonadota</taxon>
        <taxon>Alphaproteobacteria</taxon>
        <taxon>Rhodospirillales</taxon>
        <taxon>Magnetospirillaceae</taxon>
        <taxon>Paramagnetospirillum</taxon>
    </lineage>
</organism>
<dbReference type="EMBL" id="PGTO01000040">
    <property type="protein sequence ID" value="RAU20052.1"/>
    <property type="molecule type" value="Genomic_DNA"/>
</dbReference>
<dbReference type="OrthoDB" id="9760752at2"/>
<dbReference type="InterPro" id="IPR003661">
    <property type="entry name" value="HisK_dim/P_dom"/>
</dbReference>
<dbReference type="GO" id="GO:0009881">
    <property type="term" value="F:photoreceptor activity"/>
    <property type="evidence" value="ECO:0007669"/>
    <property type="project" value="UniProtKB-KW"/>
</dbReference>
<dbReference type="Pfam" id="PF00360">
    <property type="entry name" value="PHY"/>
    <property type="match status" value="1"/>
</dbReference>
<dbReference type="CDD" id="cd00082">
    <property type="entry name" value="HisKA"/>
    <property type="match status" value="1"/>
</dbReference>
<keyword evidence="4" id="KW-0600">Photoreceptor protein</keyword>